<evidence type="ECO:0000256" key="7">
    <source>
        <dbReference type="ARBA" id="ARBA00023134"/>
    </source>
</evidence>
<dbReference type="FunFam" id="3.40.50.300:FF:000430">
    <property type="entry name" value="Probable Ras-related protein Rab-18"/>
    <property type="match status" value="1"/>
</dbReference>
<dbReference type="GO" id="GO:0003925">
    <property type="term" value="F:G protein activity"/>
    <property type="evidence" value="ECO:0007669"/>
    <property type="project" value="UniProtKB-EC"/>
</dbReference>
<evidence type="ECO:0000256" key="3">
    <source>
        <dbReference type="ARBA" id="ARBA00022448"/>
    </source>
</evidence>
<dbReference type="SMART" id="SM00176">
    <property type="entry name" value="RAN"/>
    <property type="match status" value="1"/>
</dbReference>
<evidence type="ECO:0000256" key="5">
    <source>
        <dbReference type="ARBA" id="ARBA00022801"/>
    </source>
</evidence>
<evidence type="ECO:0000256" key="2">
    <source>
        <dbReference type="ARBA" id="ARBA00011984"/>
    </source>
</evidence>
<protein>
    <recommendedName>
        <fullName evidence="2">small monomeric GTPase</fullName>
        <ecNumber evidence="2">3.6.5.2</ecNumber>
    </recommendedName>
</protein>
<gene>
    <name evidence="11" type="ORF">CcCBS67573_g01855</name>
</gene>
<dbReference type="Proteomes" id="UP000320333">
    <property type="component" value="Unassembled WGS sequence"/>
</dbReference>
<dbReference type="PANTHER" id="PTHR47977">
    <property type="entry name" value="RAS-RELATED PROTEIN RAB"/>
    <property type="match status" value="1"/>
</dbReference>
<dbReference type="Gene3D" id="3.40.50.300">
    <property type="entry name" value="P-loop containing nucleotide triphosphate hydrolases"/>
    <property type="match status" value="1"/>
</dbReference>
<evidence type="ECO:0000313" key="12">
    <source>
        <dbReference type="Proteomes" id="UP000320333"/>
    </source>
</evidence>
<keyword evidence="5" id="KW-0378">Hydrolase</keyword>
<dbReference type="Pfam" id="PF00071">
    <property type="entry name" value="Ras"/>
    <property type="match status" value="1"/>
</dbReference>
<keyword evidence="8" id="KW-0449">Lipoprotein</keyword>
<dbReference type="InterPro" id="IPR001806">
    <property type="entry name" value="Small_GTPase"/>
</dbReference>
<comment type="caution">
    <text evidence="11">The sequence shown here is derived from an EMBL/GenBank/DDBJ whole genome shotgun (WGS) entry which is preliminary data.</text>
</comment>
<accession>A0A507FKN5</accession>
<dbReference type="SUPFAM" id="SSF52540">
    <property type="entry name" value="P-loop containing nucleoside triphosphate hydrolases"/>
    <property type="match status" value="1"/>
</dbReference>
<dbReference type="PROSITE" id="PS51419">
    <property type="entry name" value="RAB"/>
    <property type="match status" value="1"/>
</dbReference>
<evidence type="ECO:0000313" key="11">
    <source>
        <dbReference type="EMBL" id="TPX76884.1"/>
    </source>
</evidence>
<dbReference type="OrthoDB" id="9989112at2759"/>
<evidence type="ECO:0000256" key="8">
    <source>
        <dbReference type="ARBA" id="ARBA00023288"/>
    </source>
</evidence>
<dbReference type="SMART" id="SM00175">
    <property type="entry name" value="RAB"/>
    <property type="match status" value="1"/>
</dbReference>
<dbReference type="EMBL" id="QEAP01000034">
    <property type="protein sequence ID" value="TPX76884.1"/>
    <property type="molecule type" value="Genomic_DNA"/>
</dbReference>
<name>A0A507FKN5_9FUNG</name>
<dbReference type="PROSITE" id="PS51421">
    <property type="entry name" value="RAS"/>
    <property type="match status" value="1"/>
</dbReference>
<dbReference type="STRING" id="246404.A0A507FKN5"/>
<keyword evidence="4" id="KW-0547">Nucleotide-binding</keyword>
<organism evidence="11 12">
    <name type="scientific">Chytriomyces confervae</name>
    <dbReference type="NCBI Taxonomy" id="246404"/>
    <lineage>
        <taxon>Eukaryota</taxon>
        <taxon>Fungi</taxon>
        <taxon>Fungi incertae sedis</taxon>
        <taxon>Chytridiomycota</taxon>
        <taxon>Chytridiomycota incertae sedis</taxon>
        <taxon>Chytridiomycetes</taxon>
        <taxon>Chytridiales</taxon>
        <taxon>Chytriomycetaceae</taxon>
        <taxon>Chytriomyces</taxon>
    </lineage>
</organism>
<dbReference type="CDD" id="cd01863">
    <property type="entry name" value="Rab18"/>
    <property type="match status" value="1"/>
</dbReference>
<keyword evidence="6" id="KW-0653">Protein transport</keyword>
<dbReference type="SMART" id="SM00174">
    <property type="entry name" value="RHO"/>
    <property type="match status" value="1"/>
</dbReference>
<dbReference type="InterPro" id="IPR050227">
    <property type="entry name" value="Rab"/>
</dbReference>
<evidence type="ECO:0000256" key="10">
    <source>
        <dbReference type="ARBA" id="ARBA00047660"/>
    </source>
</evidence>
<dbReference type="PRINTS" id="PR00449">
    <property type="entry name" value="RASTRNSFRMNG"/>
</dbReference>
<dbReference type="SMART" id="SM00173">
    <property type="entry name" value="RAS"/>
    <property type="match status" value="1"/>
</dbReference>
<keyword evidence="7" id="KW-0342">GTP-binding</keyword>
<dbReference type="InterPro" id="IPR005225">
    <property type="entry name" value="Small_GTP-bd"/>
</dbReference>
<dbReference type="GO" id="GO:0005525">
    <property type="term" value="F:GTP binding"/>
    <property type="evidence" value="ECO:0007669"/>
    <property type="project" value="UniProtKB-KW"/>
</dbReference>
<comment type="catalytic activity">
    <reaction evidence="10">
        <text>GTP + H2O = GDP + phosphate + H(+)</text>
        <dbReference type="Rhea" id="RHEA:19669"/>
        <dbReference type="ChEBI" id="CHEBI:15377"/>
        <dbReference type="ChEBI" id="CHEBI:15378"/>
        <dbReference type="ChEBI" id="CHEBI:37565"/>
        <dbReference type="ChEBI" id="CHEBI:43474"/>
        <dbReference type="ChEBI" id="CHEBI:58189"/>
        <dbReference type="EC" id="3.6.5.2"/>
    </reaction>
    <physiologicalReaction direction="left-to-right" evidence="10">
        <dbReference type="Rhea" id="RHEA:19670"/>
    </physiologicalReaction>
</comment>
<dbReference type="AlphaFoldDB" id="A0A507FKN5"/>
<dbReference type="GO" id="GO:0015031">
    <property type="term" value="P:protein transport"/>
    <property type="evidence" value="ECO:0007669"/>
    <property type="project" value="UniProtKB-KW"/>
</dbReference>
<proteinExistence type="inferred from homology"/>
<evidence type="ECO:0000256" key="4">
    <source>
        <dbReference type="ARBA" id="ARBA00022741"/>
    </source>
</evidence>
<keyword evidence="9" id="KW-0636">Prenylation</keyword>
<keyword evidence="3" id="KW-0813">Transport</keyword>
<dbReference type="InterPro" id="IPR027417">
    <property type="entry name" value="P-loop_NTPase"/>
</dbReference>
<evidence type="ECO:0000256" key="6">
    <source>
        <dbReference type="ARBA" id="ARBA00022927"/>
    </source>
</evidence>
<evidence type="ECO:0000256" key="9">
    <source>
        <dbReference type="ARBA" id="ARBA00023289"/>
    </source>
</evidence>
<keyword evidence="12" id="KW-1185">Reference proteome</keyword>
<dbReference type="NCBIfam" id="TIGR00231">
    <property type="entry name" value="small_GTP"/>
    <property type="match status" value="1"/>
</dbReference>
<reference evidence="11 12" key="1">
    <citation type="journal article" date="2019" name="Sci. Rep.">
        <title>Comparative genomics of chytrid fungi reveal insights into the obligate biotrophic and pathogenic lifestyle of Synchytrium endobioticum.</title>
        <authorList>
            <person name="van de Vossenberg B.T.L.H."/>
            <person name="Warris S."/>
            <person name="Nguyen H.D.T."/>
            <person name="van Gent-Pelzer M.P.E."/>
            <person name="Joly D.L."/>
            <person name="van de Geest H.C."/>
            <person name="Bonants P.J.M."/>
            <person name="Smith D.S."/>
            <person name="Levesque C.A."/>
            <person name="van der Lee T.A.J."/>
        </authorList>
    </citation>
    <scope>NUCLEOTIDE SEQUENCE [LARGE SCALE GENOMIC DNA]</scope>
    <source>
        <strain evidence="11 12">CBS 675.73</strain>
    </source>
</reference>
<sequence length="233" mass="26162">MTDVEATFKLLMIGDSGTGKSSLLLRFTDDAWLQPDEVAATIGVDFKVKSMDIDDKKYKLTIWDTAGQERFRTLTSSYYRGAQGVIMVYDVTQRESFEHLSTWFNELETYSSNPLVVKMIVGNKVDKETGEATRQVSRKEGEAFAKRMGTLFIEASAKTRAGVKDAFVEVVRKIIETPELYQKSSAPRVANTRTFHRIQITKSHNSSYELIFRASENTGGTVTCRDPKSGLDA</sequence>
<comment type="similarity">
    <text evidence="1">Belongs to the small GTPase superfamily. Rab family.</text>
</comment>
<evidence type="ECO:0000256" key="1">
    <source>
        <dbReference type="ARBA" id="ARBA00006270"/>
    </source>
</evidence>
<dbReference type="EC" id="3.6.5.2" evidence="2"/>